<evidence type="ECO:0000313" key="2">
    <source>
        <dbReference type="EMBL" id="TGH20962.1"/>
    </source>
</evidence>
<name>A0A524RU35_9CHRO</name>
<protein>
    <submittedName>
        <fullName evidence="2">DUF1230 family protein</fullName>
    </submittedName>
</protein>
<proteinExistence type="predicted"/>
<feature type="transmembrane region" description="Helical" evidence="1">
    <location>
        <begin position="58"/>
        <end position="78"/>
    </location>
</feature>
<gene>
    <name evidence="2" type="ORF">ERJ68_06135</name>
</gene>
<feature type="transmembrane region" description="Helical" evidence="1">
    <location>
        <begin position="85"/>
        <end position="106"/>
    </location>
</feature>
<dbReference type="PANTHER" id="PTHR34214">
    <property type="match status" value="1"/>
</dbReference>
<dbReference type="Pfam" id="PF06799">
    <property type="entry name" value="CGLD27-like"/>
    <property type="match status" value="1"/>
</dbReference>
<evidence type="ECO:0000256" key="1">
    <source>
        <dbReference type="SAM" id="Phobius"/>
    </source>
</evidence>
<dbReference type="EMBL" id="SRMN01000087">
    <property type="protein sequence ID" value="TGH20962.1"/>
    <property type="molecule type" value="Genomic_DNA"/>
</dbReference>
<comment type="caution">
    <text evidence="2">The sequence shown here is derived from an EMBL/GenBank/DDBJ whole genome shotgun (WGS) entry which is preliminary data.</text>
</comment>
<dbReference type="Proteomes" id="UP000315454">
    <property type="component" value="Unassembled WGS sequence"/>
</dbReference>
<feature type="transmembrane region" description="Helical" evidence="1">
    <location>
        <begin position="161"/>
        <end position="178"/>
    </location>
</feature>
<keyword evidence="1" id="KW-0812">Transmembrane</keyword>
<keyword evidence="1" id="KW-1133">Transmembrane helix</keyword>
<evidence type="ECO:0000313" key="3">
    <source>
        <dbReference type="Proteomes" id="UP000315454"/>
    </source>
</evidence>
<dbReference type="AlphaFoldDB" id="A0A524RU35"/>
<dbReference type="InterPro" id="IPR009631">
    <property type="entry name" value="CGLD27-like"/>
</dbReference>
<sequence>MAKWSTTPPPLRKPDTAVETVCPVPPEQRPLEEYKQLRGSWFFGWANADPWLTVRPLLLSWLAVLPLSLLLASGSIPLQHNPLRLVLSALVAALVLPVLLLVRQWLGWTYVLRRLISETVEYEESGWYDGQVWEKPLEWRKQDLLVAQYQVRPLLLGLQRLMGLTAVLLLAGTTLCRLA</sequence>
<accession>A0A524RU35</accession>
<keyword evidence="1" id="KW-0472">Membrane</keyword>
<reference evidence="2 3" key="1">
    <citation type="journal article" date="2019" name="mSystems">
        <title>Life at home and on the roam: Genomic adaptions reflect the dual lifestyle of an intracellular, facultative symbiont.</title>
        <authorList>
            <person name="Burgsdorf I."/>
        </authorList>
    </citation>
    <scope>NUCLEOTIDE SEQUENCE [LARGE SCALE GENOMIC DNA]</scope>
    <source>
        <strain evidence="2">277cI</strain>
    </source>
</reference>
<organism evidence="2 3">
    <name type="scientific">Aphanocapsa feldmannii 277cI</name>
    <dbReference type="NCBI Taxonomy" id="2507554"/>
    <lineage>
        <taxon>Bacteria</taxon>
        <taxon>Bacillati</taxon>
        <taxon>Cyanobacteriota</taxon>
        <taxon>Cyanophyceae</taxon>
        <taxon>Oscillatoriophycideae</taxon>
        <taxon>Chroococcales</taxon>
        <taxon>Microcystaceae</taxon>
        <taxon>Aphanocapsa</taxon>
    </lineage>
</organism>
<dbReference type="PANTHER" id="PTHR34214:SF3">
    <property type="entry name" value="PROTEIN CONSERVED IN THE GREEN LINEAGE AND DIATOMS 27, CHLOROPLASTIC"/>
    <property type="match status" value="1"/>
</dbReference>